<proteinExistence type="predicted"/>
<evidence type="ECO:0000313" key="3">
    <source>
        <dbReference type="Proteomes" id="UP000229570"/>
    </source>
</evidence>
<dbReference type="EMBL" id="PCVL01000062">
    <property type="protein sequence ID" value="PIQ72223.1"/>
    <property type="molecule type" value="Genomic_DNA"/>
</dbReference>
<name>A0A2H0KNY2_9BACT</name>
<sequence length="75" mass="8629">MNTVSNNPCPRCGKQRIFVKTWREKIGYSVVTTTETACPDKECQKMVVKGNKNQKDKYDAAQLRRKQGFGHHKKS</sequence>
<feature type="compositionally biased region" description="Basic residues" evidence="1">
    <location>
        <begin position="63"/>
        <end position="75"/>
    </location>
</feature>
<evidence type="ECO:0000256" key="1">
    <source>
        <dbReference type="SAM" id="MobiDB-lite"/>
    </source>
</evidence>
<reference evidence="2 3" key="1">
    <citation type="submission" date="2017-09" db="EMBL/GenBank/DDBJ databases">
        <title>Depth-based differentiation of microbial function through sediment-hosted aquifers and enrichment of novel symbionts in the deep terrestrial subsurface.</title>
        <authorList>
            <person name="Probst A.J."/>
            <person name="Ladd B."/>
            <person name="Jarett J.K."/>
            <person name="Geller-Mcgrath D.E."/>
            <person name="Sieber C.M."/>
            <person name="Emerson J.B."/>
            <person name="Anantharaman K."/>
            <person name="Thomas B.C."/>
            <person name="Malmstrom R."/>
            <person name="Stieglmeier M."/>
            <person name="Klingl A."/>
            <person name="Woyke T."/>
            <person name="Ryan C.M."/>
            <person name="Banfield J.F."/>
        </authorList>
    </citation>
    <scope>NUCLEOTIDE SEQUENCE [LARGE SCALE GENOMIC DNA]</scope>
    <source>
        <strain evidence="2">CG11_big_fil_rev_8_21_14_0_20_35_14</strain>
    </source>
</reference>
<accession>A0A2H0KNY2</accession>
<protein>
    <submittedName>
        <fullName evidence="2">Uncharacterized protein</fullName>
    </submittedName>
</protein>
<evidence type="ECO:0000313" key="2">
    <source>
        <dbReference type="EMBL" id="PIQ72223.1"/>
    </source>
</evidence>
<organism evidence="2 3">
    <name type="scientific">Candidatus Roizmanbacteria bacterium CG11_big_fil_rev_8_21_14_0_20_35_14</name>
    <dbReference type="NCBI Taxonomy" id="1974855"/>
    <lineage>
        <taxon>Bacteria</taxon>
        <taxon>Candidatus Roizmaniibacteriota</taxon>
    </lineage>
</organism>
<gene>
    <name evidence="2" type="ORF">COV86_04145</name>
</gene>
<dbReference type="Proteomes" id="UP000229570">
    <property type="component" value="Unassembled WGS sequence"/>
</dbReference>
<dbReference type="AlphaFoldDB" id="A0A2H0KNY2"/>
<comment type="caution">
    <text evidence="2">The sequence shown here is derived from an EMBL/GenBank/DDBJ whole genome shotgun (WGS) entry which is preliminary data.</text>
</comment>
<feature type="region of interest" description="Disordered" evidence="1">
    <location>
        <begin position="51"/>
        <end position="75"/>
    </location>
</feature>